<evidence type="ECO:0000313" key="1">
    <source>
        <dbReference type="EMBL" id="GFH19400.1"/>
    </source>
</evidence>
<protein>
    <submittedName>
        <fullName evidence="1">Uncharacterized protein</fullName>
    </submittedName>
</protein>
<reference evidence="1 2" key="1">
    <citation type="submission" date="2020-02" db="EMBL/GenBank/DDBJ databases">
        <title>Draft genome sequence of Haematococcus lacustris strain NIES-144.</title>
        <authorList>
            <person name="Morimoto D."/>
            <person name="Nakagawa S."/>
            <person name="Yoshida T."/>
            <person name="Sawayama S."/>
        </authorList>
    </citation>
    <scope>NUCLEOTIDE SEQUENCE [LARGE SCALE GENOMIC DNA]</scope>
    <source>
        <strain evidence="1 2">NIES-144</strain>
    </source>
</reference>
<organism evidence="1 2">
    <name type="scientific">Haematococcus lacustris</name>
    <name type="common">Green alga</name>
    <name type="synonym">Haematococcus pluvialis</name>
    <dbReference type="NCBI Taxonomy" id="44745"/>
    <lineage>
        <taxon>Eukaryota</taxon>
        <taxon>Viridiplantae</taxon>
        <taxon>Chlorophyta</taxon>
        <taxon>core chlorophytes</taxon>
        <taxon>Chlorophyceae</taxon>
        <taxon>CS clade</taxon>
        <taxon>Chlamydomonadales</taxon>
        <taxon>Haematococcaceae</taxon>
        <taxon>Haematococcus</taxon>
    </lineage>
</organism>
<gene>
    <name evidence="1" type="ORF">HaLaN_16342</name>
</gene>
<proteinExistence type="predicted"/>
<sequence>MPISIGLLDFSVTASFCGSFINLCAYQFIWSLELTPITYLPNATHPALHQEPVCIGPEPRCQFSSIQEYLTQRGDTSRYLPNGLTIVLPSLATSFSAGYDADVVFIINQLTTLE</sequence>
<comment type="caution">
    <text evidence="1">The sequence shown here is derived from an EMBL/GenBank/DDBJ whole genome shotgun (WGS) entry which is preliminary data.</text>
</comment>
<keyword evidence="2" id="KW-1185">Reference proteome</keyword>
<dbReference type="EMBL" id="BLLF01001456">
    <property type="protein sequence ID" value="GFH19400.1"/>
    <property type="molecule type" value="Genomic_DNA"/>
</dbReference>
<dbReference type="AlphaFoldDB" id="A0A699ZDH2"/>
<name>A0A699ZDH2_HAELA</name>
<evidence type="ECO:0000313" key="2">
    <source>
        <dbReference type="Proteomes" id="UP000485058"/>
    </source>
</evidence>
<dbReference type="Proteomes" id="UP000485058">
    <property type="component" value="Unassembled WGS sequence"/>
</dbReference>
<accession>A0A699ZDH2</accession>